<comment type="caution">
    <text evidence="8">The sequence shown here is derived from an EMBL/GenBank/DDBJ whole genome shotgun (WGS) entry which is preliminary data.</text>
</comment>
<dbReference type="GO" id="GO:0000271">
    <property type="term" value="P:polysaccharide biosynthetic process"/>
    <property type="evidence" value="ECO:0007669"/>
    <property type="project" value="UniProtKB-KW"/>
</dbReference>
<keyword evidence="2" id="KW-0808">Transferase</keyword>
<evidence type="ECO:0000256" key="2">
    <source>
        <dbReference type="ARBA" id="ARBA00022679"/>
    </source>
</evidence>
<comment type="similarity">
    <text evidence="1">Belongs to the stealth family.</text>
</comment>
<dbReference type="Proteomes" id="UP000189004">
    <property type="component" value="Unassembled WGS sequence"/>
</dbReference>
<gene>
    <name evidence="8" type="ORF">NOSIN_22430</name>
</gene>
<evidence type="ECO:0000256" key="1">
    <source>
        <dbReference type="ARBA" id="ARBA00007583"/>
    </source>
</evidence>
<evidence type="ECO:0000259" key="7">
    <source>
        <dbReference type="Pfam" id="PF17103"/>
    </source>
</evidence>
<evidence type="ECO:0000313" key="8">
    <source>
        <dbReference type="EMBL" id="OOC56240.1"/>
    </source>
</evidence>
<name>A0A1V3C782_9ACTN</name>
<sequence length="514" mass="58255">MSTYQREPVLALRWSGPFDIEELTARQTNRFTDLLRERGIDYFIVRSNGAYHHSVAVSEDDRAEVVSVLASCYSLRGSYVRTPNGYRPLSPLRLRGLRGAPVIRLGVHVAGDRGTTVAGPAHGFTVEFWQEGERFLESPGYEERLGRLRVVAPEHILRESLVAPQPNPVSEVIPGRAREAAETRVGDRTHPTLAAFTWELATDLTFPVDAVYTWVDGADEAWRAKRDAYLGENAPANPHSASDSRYTSRDELLYSLRSLEMFAPFVRNVYVVTDGQAPPWLDTGHPRVRVVDHKEIFSDPSVLPVFNSHAIESQLHHIKGLAEHYLYLNDDVFFGRPVSPALFFHPNGIVRLNPSTYRFGLGEVSEEDQPVDAAAKRNSALLEKRFGRVPTTKFKHTPIPQRRSVLQELEEEFPDVFARTAASRFRHPDDHSVPSSLHNYYAFLTGRAVIGELRYSYLNLADPDAVRFRTEALLARRNFDTFCVNDTTEPDESAERHVNEFLGDYFPFKSSFER</sequence>
<dbReference type="PANTHER" id="PTHR24045">
    <property type="match status" value="1"/>
</dbReference>
<dbReference type="Pfam" id="PF17101">
    <property type="entry name" value="Stealth_CR1"/>
    <property type="match status" value="1"/>
</dbReference>
<evidence type="ECO:0000256" key="3">
    <source>
        <dbReference type="ARBA" id="ARBA00023169"/>
    </source>
</evidence>
<keyword evidence="3" id="KW-0270">Exopolysaccharide synthesis</keyword>
<feature type="domain" description="Stealth protein CR2 conserved region 2" evidence="4">
    <location>
        <begin position="245"/>
        <end position="349"/>
    </location>
</feature>
<reference evidence="9" key="1">
    <citation type="submission" date="2016-08" db="EMBL/GenBank/DDBJ databases">
        <authorList>
            <person name="Tokovenko B."/>
            <person name="Kalinowski J."/>
        </authorList>
    </citation>
    <scope>NUCLEOTIDE SEQUENCE [LARGE SCALE GENOMIC DNA]</scope>
    <source>
        <strain evidence="9">UTMC102</strain>
    </source>
</reference>
<evidence type="ECO:0008006" key="10">
    <source>
        <dbReference type="Google" id="ProtNLM"/>
    </source>
</evidence>
<organism evidence="8 9">
    <name type="scientific">Nocardiopsis sinuspersici</name>
    <dbReference type="NCBI Taxonomy" id="501010"/>
    <lineage>
        <taxon>Bacteria</taxon>
        <taxon>Bacillati</taxon>
        <taxon>Actinomycetota</taxon>
        <taxon>Actinomycetes</taxon>
        <taxon>Streptosporangiales</taxon>
        <taxon>Nocardiopsidaceae</taxon>
        <taxon>Nocardiopsis</taxon>
    </lineage>
</organism>
<dbReference type="Pfam" id="PF11380">
    <property type="entry name" value="Stealth_CR2"/>
    <property type="match status" value="1"/>
</dbReference>
<dbReference type="InterPro" id="IPR031356">
    <property type="entry name" value="Stealth_CR4"/>
</dbReference>
<dbReference type="InterPro" id="IPR047141">
    <property type="entry name" value="Stealth"/>
</dbReference>
<dbReference type="InterPro" id="IPR031358">
    <property type="entry name" value="Stealth_CR1"/>
</dbReference>
<dbReference type="STRING" id="501010.NOSIN_22430"/>
<evidence type="ECO:0000313" key="9">
    <source>
        <dbReference type="Proteomes" id="UP000189004"/>
    </source>
</evidence>
<feature type="domain" description="Stealth protein CR4 conserved region 4" evidence="7">
    <location>
        <begin position="473"/>
        <end position="514"/>
    </location>
</feature>
<evidence type="ECO:0000259" key="5">
    <source>
        <dbReference type="Pfam" id="PF17101"/>
    </source>
</evidence>
<dbReference type="Pfam" id="PF17102">
    <property type="entry name" value="Stealth_CR3"/>
    <property type="match status" value="1"/>
</dbReference>
<dbReference type="EMBL" id="MCOK01000001">
    <property type="protein sequence ID" value="OOC56240.1"/>
    <property type="molecule type" value="Genomic_DNA"/>
</dbReference>
<feature type="domain" description="Stealth protein CR3 conserved region 3" evidence="6">
    <location>
        <begin position="395"/>
        <end position="442"/>
    </location>
</feature>
<dbReference type="InterPro" id="IPR021520">
    <property type="entry name" value="Stealth_CR2"/>
</dbReference>
<dbReference type="GO" id="GO:0016772">
    <property type="term" value="F:transferase activity, transferring phosphorus-containing groups"/>
    <property type="evidence" value="ECO:0007669"/>
    <property type="project" value="InterPro"/>
</dbReference>
<dbReference type="InterPro" id="IPR031357">
    <property type="entry name" value="Stealth_CR3"/>
</dbReference>
<protein>
    <recommendedName>
        <fullName evidence="10">Sugar phosphotransferase</fullName>
    </recommendedName>
</protein>
<dbReference type="AlphaFoldDB" id="A0A1V3C782"/>
<dbReference type="PANTHER" id="PTHR24045:SF0">
    <property type="entry name" value="N-ACETYLGLUCOSAMINE-1-PHOSPHOTRANSFERASE SUBUNITS ALPHA_BETA"/>
    <property type="match status" value="1"/>
</dbReference>
<feature type="domain" description="Stealth protein CR1 conserved region 1" evidence="5">
    <location>
        <begin position="206"/>
        <end position="233"/>
    </location>
</feature>
<dbReference type="Pfam" id="PF17103">
    <property type="entry name" value="Stealth_CR4"/>
    <property type="match status" value="1"/>
</dbReference>
<evidence type="ECO:0000259" key="6">
    <source>
        <dbReference type="Pfam" id="PF17102"/>
    </source>
</evidence>
<dbReference type="RefSeq" id="WP_227015340.1">
    <property type="nucleotide sequence ID" value="NZ_MCOK01000001.1"/>
</dbReference>
<evidence type="ECO:0000259" key="4">
    <source>
        <dbReference type="Pfam" id="PF11380"/>
    </source>
</evidence>
<keyword evidence="9" id="KW-1185">Reference proteome</keyword>
<proteinExistence type="inferred from homology"/>
<accession>A0A1V3C782</accession>